<dbReference type="GO" id="GO:0016279">
    <property type="term" value="F:protein-lysine N-methyltransferase activity"/>
    <property type="evidence" value="ECO:0007669"/>
    <property type="project" value="InterPro"/>
</dbReference>
<evidence type="ECO:0000256" key="3">
    <source>
        <dbReference type="ARBA" id="ARBA00022691"/>
    </source>
</evidence>
<keyword evidence="6" id="KW-1185">Reference proteome</keyword>
<dbReference type="SUPFAM" id="SSF53335">
    <property type="entry name" value="S-adenosyl-L-methionine-dependent methyltransferases"/>
    <property type="match status" value="1"/>
</dbReference>
<comment type="caution">
    <text evidence="5">The sequence shown here is derived from an EMBL/GenBank/DDBJ whole genome shotgun (WGS) entry which is preliminary data.</text>
</comment>
<keyword evidence="1 5" id="KW-0489">Methyltransferase</keyword>
<evidence type="ECO:0000256" key="2">
    <source>
        <dbReference type="ARBA" id="ARBA00022679"/>
    </source>
</evidence>
<dbReference type="AlphaFoldDB" id="A0A3N7HT60"/>
<keyword evidence="4" id="KW-0472">Membrane</keyword>
<keyword evidence="2 5" id="KW-0808">Transferase</keyword>
<dbReference type="RefSeq" id="WP_124540138.1">
    <property type="nucleotide sequence ID" value="NZ_QUSW01000002.1"/>
</dbReference>
<dbReference type="PANTHER" id="PTHR13610:SF9">
    <property type="entry name" value="FI06469P"/>
    <property type="match status" value="1"/>
</dbReference>
<dbReference type="InterPro" id="IPR029063">
    <property type="entry name" value="SAM-dependent_MTases_sf"/>
</dbReference>
<dbReference type="PANTHER" id="PTHR13610">
    <property type="entry name" value="METHYLTRANSFERASE DOMAIN-CONTAINING PROTEIN"/>
    <property type="match status" value="1"/>
</dbReference>
<protein>
    <submittedName>
        <fullName evidence="5">Class I SAM-dependent methyltransferase</fullName>
    </submittedName>
</protein>
<evidence type="ECO:0000256" key="1">
    <source>
        <dbReference type="ARBA" id="ARBA00022603"/>
    </source>
</evidence>
<evidence type="ECO:0000256" key="4">
    <source>
        <dbReference type="SAM" id="Phobius"/>
    </source>
</evidence>
<reference evidence="5 6" key="2">
    <citation type="submission" date="2018-12" db="EMBL/GenBank/DDBJ databases">
        <title>Rhizobacter gummiphilus sp. nov., a rubber-degrading bacterium isolated from the soil of a botanical garden in Japan.</title>
        <authorList>
            <person name="Shunsuke S.S."/>
        </authorList>
    </citation>
    <scope>NUCLEOTIDE SEQUENCE [LARGE SCALE GENOMIC DNA]</scope>
    <source>
        <strain evidence="5 6">S-16</strain>
    </source>
</reference>
<sequence length="243" mass="26927">MPWPLPALLTWAASWAVFIAATRWLEMSPVVALPLAAGVAIAFSFRGDTRWRRIFIAWGFPLSLVATGVVGSMPAWAWLLPLALLAVMYPVHTWRDAPVFPTPTDALQGLPRLAPLHDGAKVLDAGCGLGDGLIELRRAYPNAVLSGLEWSWPLRIACALRTRFASVKRGDIWAADWSAYDMVYLFQRPESMPRAAAKAGSELRTGAWMASLEFPAAELVPTRTLDCPDGRRVWLYQAPFKRR</sequence>
<keyword evidence="4" id="KW-1133">Transmembrane helix</keyword>
<evidence type="ECO:0000313" key="6">
    <source>
        <dbReference type="Proteomes" id="UP000267464"/>
    </source>
</evidence>
<evidence type="ECO:0000313" key="5">
    <source>
        <dbReference type="EMBL" id="RQP25490.1"/>
    </source>
</evidence>
<dbReference type="GO" id="GO:0032259">
    <property type="term" value="P:methylation"/>
    <property type="evidence" value="ECO:0007669"/>
    <property type="project" value="UniProtKB-KW"/>
</dbReference>
<dbReference type="OrthoDB" id="5611641at2"/>
<proteinExistence type="predicted"/>
<reference evidence="5 6" key="1">
    <citation type="submission" date="2018-08" db="EMBL/GenBank/DDBJ databases">
        <authorList>
            <person name="Khan S.A."/>
            <person name="Jeon C.O."/>
            <person name="Chun B.H."/>
            <person name="Jeong S.E."/>
        </authorList>
    </citation>
    <scope>NUCLEOTIDE SEQUENCE [LARGE SCALE GENOMIC DNA]</scope>
    <source>
        <strain evidence="5 6">S-16</strain>
    </source>
</reference>
<accession>A0A3N7HT60</accession>
<dbReference type="InterPro" id="IPR026170">
    <property type="entry name" value="FAM173A/B"/>
</dbReference>
<feature type="transmembrane region" description="Helical" evidence="4">
    <location>
        <begin position="54"/>
        <end position="79"/>
    </location>
</feature>
<dbReference type="EMBL" id="QUSW01000002">
    <property type="protein sequence ID" value="RQP25490.1"/>
    <property type="molecule type" value="Genomic_DNA"/>
</dbReference>
<name>A0A3N7HT60_9BURK</name>
<organism evidence="5 6">
    <name type="scientific">Piscinibacter terrae</name>
    <dbReference type="NCBI Taxonomy" id="2496871"/>
    <lineage>
        <taxon>Bacteria</taxon>
        <taxon>Pseudomonadati</taxon>
        <taxon>Pseudomonadota</taxon>
        <taxon>Betaproteobacteria</taxon>
        <taxon>Burkholderiales</taxon>
        <taxon>Sphaerotilaceae</taxon>
        <taxon>Piscinibacter</taxon>
    </lineage>
</organism>
<keyword evidence="3" id="KW-0949">S-adenosyl-L-methionine</keyword>
<dbReference type="Proteomes" id="UP000267464">
    <property type="component" value="Unassembled WGS sequence"/>
</dbReference>
<feature type="transmembrane region" description="Helical" evidence="4">
    <location>
        <begin position="30"/>
        <end position="47"/>
    </location>
</feature>
<keyword evidence="4" id="KW-0812">Transmembrane</keyword>
<gene>
    <name evidence="5" type="ORF">DZC73_10350</name>
</gene>
<dbReference type="Gene3D" id="3.40.50.150">
    <property type="entry name" value="Vaccinia Virus protein VP39"/>
    <property type="match status" value="1"/>
</dbReference>